<dbReference type="SUPFAM" id="SSF53850">
    <property type="entry name" value="Periplasmic binding protein-like II"/>
    <property type="match status" value="1"/>
</dbReference>
<evidence type="ECO:0000256" key="2">
    <source>
        <dbReference type="ARBA" id="ARBA00022729"/>
    </source>
</evidence>
<evidence type="ECO:0000256" key="1">
    <source>
        <dbReference type="ARBA" id="ARBA00007162"/>
    </source>
</evidence>
<organism evidence="7 8">
    <name type="scientific">Geosporobacter subterraneus DSM 17957</name>
    <dbReference type="NCBI Taxonomy" id="1121919"/>
    <lineage>
        <taxon>Bacteria</taxon>
        <taxon>Bacillati</taxon>
        <taxon>Bacillota</taxon>
        <taxon>Clostridia</taxon>
        <taxon>Peptostreptococcales</taxon>
        <taxon>Thermotaleaceae</taxon>
        <taxon>Geosporobacter</taxon>
    </lineage>
</organism>
<dbReference type="Pfam" id="PF00015">
    <property type="entry name" value="MCPsignal"/>
    <property type="match status" value="1"/>
</dbReference>
<keyword evidence="3 4" id="KW-0807">Transducer</keyword>
<dbReference type="SMART" id="SM00283">
    <property type="entry name" value="MA"/>
    <property type="match status" value="1"/>
</dbReference>
<keyword evidence="8" id="KW-1185">Reference proteome</keyword>
<protein>
    <submittedName>
        <fullName evidence="7">Phosphate/phosphite/phosphonate ABC transporter binding protein</fullName>
    </submittedName>
</protein>
<dbReference type="InterPro" id="IPR005770">
    <property type="entry name" value="PhnD"/>
</dbReference>
<dbReference type="Gene3D" id="1.10.287.950">
    <property type="entry name" value="Methyl-accepting chemotaxis protein"/>
    <property type="match status" value="1"/>
</dbReference>
<keyword evidence="5" id="KW-0472">Membrane</keyword>
<dbReference type="GO" id="GO:0043190">
    <property type="term" value="C:ATP-binding cassette (ABC) transporter complex"/>
    <property type="evidence" value="ECO:0007669"/>
    <property type="project" value="InterPro"/>
</dbReference>
<dbReference type="CDD" id="cd01071">
    <property type="entry name" value="PBP2_PhnD_like"/>
    <property type="match status" value="1"/>
</dbReference>
<keyword evidence="2" id="KW-0732">Signal</keyword>
<dbReference type="GO" id="GO:0055085">
    <property type="term" value="P:transmembrane transport"/>
    <property type="evidence" value="ECO:0007669"/>
    <property type="project" value="InterPro"/>
</dbReference>
<feature type="domain" description="Methyl-accepting transducer" evidence="6">
    <location>
        <begin position="81"/>
        <end position="324"/>
    </location>
</feature>
<keyword evidence="5" id="KW-1133">Transmembrane helix</keyword>
<evidence type="ECO:0000256" key="4">
    <source>
        <dbReference type="PROSITE-ProRule" id="PRU00284"/>
    </source>
</evidence>
<dbReference type="RefSeq" id="WP_110941169.1">
    <property type="nucleotide sequence ID" value="NZ_FQZV01000024.1"/>
</dbReference>
<reference evidence="8" key="1">
    <citation type="submission" date="2016-11" db="EMBL/GenBank/DDBJ databases">
        <authorList>
            <person name="Varghese N."/>
            <person name="Submissions S."/>
        </authorList>
    </citation>
    <scope>NUCLEOTIDE SEQUENCE [LARGE SCALE GENOMIC DNA]</scope>
    <source>
        <strain evidence="8">DSM 17957</strain>
    </source>
</reference>
<accession>A0A1M6J436</accession>
<proteinExistence type="inferred from homology"/>
<sequence>MVSKNVFLLGAINGLLAFLLSIFSLPFQGIFVFIALAAAQILLYKLLNFDKPQANIVVQTDKSEGSREDNLLEVSEQLAIAAQNLINLSNKNAEDAGKMEQLAKNMTDNVRLTAKTTEEVNAGIQQWAASSQMASEQANNMLAFTNASMELIQSSRDTIKESNALLIQLAKDIEGSFQSIEELKPITDQITQFLSNIENISSQTNLLALNAAIEAARAGTAGKGFSVVADEIRKLSDESAQLTGEIKKVVTSIGQRIDRVNHVFSANIKKISGVGEISQKSSQATAEIENKLKDIQQAVAVLFETAESQAKTGDEISSSAQQIASVANSSKAVGDATMDSVLHQLKNNKEITLLAGELGNLAYDLQKTAVQFKSDHEVFFGINPIASPELRKQYFGIINEAARQAGFKARTIIVKDYNALAEAMQNNIIDAGWFSPFAYVNARDKVNTEPIAMGVLNGQPFYHGCIVTKKNNGIQHLKDLKGKVFGYVDVKSTSGYVYPRYLLKENNLNPDTLFKEVQYLGTHNKVIEAVLKGEIDGGATYDVGIGVAGKSGIKINDLNILAKTEPIPADAIAVNPNLAKEKKEKLKQAFLNLKQTEEGRRLLTNSIFTDFIQNDDQYYDVIRKVSK</sequence>
<dbReference type="STRING" id="1121919.SAMN02745975_02027"/>
<gene>
    <name evidence="7" type="ORF">SAMN02745975_02027</name>
</gene>
<evidence type="ECO:0000313" key="8">
    <source>
        <dbReference type="Proteomes" id="UP000184536"/>
    </source>
</evidence>
<dbReference type="PANTHER" id="PTHR32089:SF114">
    <property type="entry name" value="METHYL-ACCEPTING CHEMOTAXIS PROTEIN MCPB"/>
    <property type="match status" value="1"/>
</dbReference>
<dbReference type="OrthoDB" id="9781943at2"/>
<dbReference type="Pfam" id="PF12974">
    <property type="entry name" value="Phosphonate-bd"/>
    <property type="match status" value="1"/>
</dbReference>
<dbReference type="PANTHER" id="PTHR32089">
    <property type="entry name" value="METHYL-ACCEPTING CHEMOTAXIS PROTEIN MCPB"/>
    <property type="match status" value="1"/>
</dbReference>
<evidence type="ECO:0000256" key="3">
    <source>
        <dbReference type="ARBA" id="ARBA00023224"/>
    </source>
</evidence>
<comment type="similarity">
    <text evidence="1">Belongs to the phosphate/phosphite/phosphonate binding protein family.</text>
</comment>
<dbReference type="InterPro" id="IPR004089">
    <property type="entry name" value="MCPsignal_dom"/>
</dbReference>
<evidence type="ECO:0000259" key="6">
    <source>
        <dbReference type="PROSITE" id="PS50111"/>
    </source>
</evidence>
<evidence type="ECO:0000313" key="7">
    <source>
        <dbReference type="EMBL" id="SHJ41371.1"/>
    </source>
</evidence>
<dbReference type="GO" id="GO:0007165">
    <property type="term" value="P:signal transduction"/>
    <property type="evidence" value="ECO:0007669"/>
    <property type="project" value="UniProtKB-KW"/>
</dbReference>
<dbReference type="Proteomes" id="UP000184536">
    <property type="component" value="Unassembled WGS sequence"/>
</dbReference>
<keyword evidence="5" id="KW-0812">Transmembrane</keyword>
<evidence type="ECO:0000256" key="5">
    <source>
        <dbReference type="SAM" id="Phobius"/>
    </source>
</evidence>
<dbReference type="PROSITE" id="PS50111">
    <property type="entry name" value="CHEMOTAXIS_TRANSDUC_2"/>
    <property type="match status" value="1"/>
</dbReference>
<dbReference type="EMBL" id="FQZV01000024">
    <property type="protein sequence ID" value="SHJ41371.1"/>
    <property type="molecule type" value="Genomic_DNA"/>
</dbReference>
<name>A0A1M6J436_9FIRM</name>
<dbReference type="SUPFAM" id="SSF58104">
    <property type="entry name" value="Methyl-accepting chemotaxis protein (MCP) signaling domain"/>
    <property type="match status" value="1"/>
</dbReference>
<dbReference type="Gene3D" id="3.40.190.10">
    <property type="entry name" value="Periplasmic binding protein-like II"/>
    <property type="match status" value="2"/>
</dbReference>
<dbReference type="AlphaFoldDB" id="A0A1M6J436"/>
<feature type="transmembrane region" description="Helical" evidence="5">
    <location>
        <begin position="6"/>
        <end position="23"/>
    </location>
</feature>
<dbReference type="NCBIfam" id="TIGR01098">
    <property type="entry name" value="3A0109s03R"/>
    <property type="match status" value="1"/>
</dbReference>